<comment type="subcellular location">
    <subcellularLocation>
        <location evidence="1">Membrane</location>
    </subcellularLocation>
</comment>
<feature type="transmembrane region" description="Helical" evidence="6">
    <location>
        <begin position="45"/>
        <end position="66"/>
    </location>
</feature>
<evidence type="ECO:0000313" key="8">
    <source>
        <dbReference type="EMBL" id="CAK0893911.1"/>
    </source>
</evidence>
<evidence type="ECO:0000256" key="1">
    <source>
        <dbReference type="ARBA" id="ARBA00004370"/>
    </source>
</evidence>
<evidence type="ECO:0000259" key="7">
    <source>
        <dbReference type="Pfam" id="PF00924"/>
    </source>
</evidence>
<evidence type="ECO:0000256" key="6">
    <source>
        <dbReference type="SAM" id="Phobius"/>
    </source>
</evidence>
<feature type="region of interest" description="Disordered" evidence="5">
    <location>
        <begin position="231"/>
        <end position="252"/>
    </location>
</feature>
<proteinExistence type="predicted"/>
<reference evidence="8" key="1">
    <citation type="submission" date="2023-10" db="EMBL/GenBank/DDBJ databases">
        <authorList>
            <person name="Chen Y."/>
            <person name="Shah S."/>
            <person name="Dougan E. K."/>
            <person name="Thang M."/>
            <person name="Chan C."/>
        </authorList>
    </citation>
    <scope>NUCLEOTIDE SEQUENCE [LARGE SCALE GENOMIC DNA]</scope>
</reference>
<accession>A0ABN9X7D8</accession>
<dbReference type="Pfam" id="PF00924">
    <property type="entry name" value="MS_channel_2nd"/>
    <property type="match status" value="1"/>
</dbReference>
<comment type="caution">
    <text evidence="8">The sequence shown here is derived from an EMBL/GenBank/DDBJ whole genome shotgun (WGS) entry which is preliminary data.</text>
</comment>
<name>A0ABN9X7D8_9DINO</name>
<dbReference type="EMBL" id="CAUYUJ010019826">
    <property type="protein sequence ID" value="CAK0893911.1"/>
    <property type="molecule type" value="Genomic_DNA"/>
</dbReference>
<dbReference type="SUPFAM" id="SSF50182">
    <property type="entry name" value="Sm-like ribonucleoproteins"/>
    <property type="match status" value="1"/>
</dbReference>
<dbReference type="InterPro" id="IPR010920">
    <property type="entry name" value="LSM_dom_sf"/>
</dbReference>
<keyword evidence="2 6" id="KW-0812">Transmembrane</keyword>
<organism evidence="8 9">
    <name type="scientific">Prorocentrum cordatum</name>
    <dbReference type="NCBI Taxonomy" id="2364126"/>
    <lineage>
        <taxon>Eukaryota</taxon>
        <taxon>Sar</taxon>
        <taxon>Alveolata</taxon>
        <taxon>Dinophyceae</taxon>
        <taxon>Prorocentrales</taxon>
        <taxon>Prorocentraceae</taxon>
        <taxon>Prorocentrum</taxon>
    </lineage>
</organism>
<protein>
    <recommendedName>
        <fullName evidence="7">Mechanosensitive ion channel MscS domain-containing protein</fullName>
    </recommendedName>
</protein>
<feature type="transmembrane region" description="Helical" evidence="6">
    <location>
        <begin position="86"/>
        <end position="104"/>
    </location>
</feature>
<dbReference type="InterPro" id="IPR023408">
    <property type="entry name" value="MscS_beta-dom_sf"/>
</dbReference>
<feature type="transmembrane region" description="Helical" evidence="6">
    <location>
        <begin position="268"/>
        <end position="288"/>
    </location>
</feature>
<dbReference type="Gene3D" id="2.30.30.60">
    <property type="match status" value="1"/>
</dbReference>
<feature type="transmembrane region" description="Helical" evidence="6">
    <location>
        <begin position="294"/>
        <end position="316"/>
    </location>
</feature>
<evidence type="ECO:0000256" key="3">
    <source>
        <dbReference type="ARBA" id="ARBA00022989"/>
    </source>
</evidence>
<dbReference type="Proteomes" id="UP001189429">
    <property type="component" value="Unassembled WGS sequence"/>
</dbReference>
<gene>
    <name evidence="8" type="ORF">PCOR1329_LOCUS73118</name>
</gene>
<evidence type="ECO:0000256" key="4">
    <source>
        <dbReference type="ARBA" id="ARBA00023136"/>
    </source>
</evidence>
<evidence type="ECO:0000256" key="5">
    <source>
        <dbReference type="SAM" id="MobiDB-lite"/>
    </source>
</evidence>
<keyword evidence="3 6" id="KW-1133">Transmembrane helix</keyword>
<keyword evidence="4 6" id="KW-0472">Membrane</keyword>
<keyword evidence="9" id="KW-1185">Reference proteome</keyword>
<feature type="domain" description="Mechanosensitive ion channel MscS" evidence="7">
    <location>
        <begin position="326"/>
        <end position="385"/>
    </location>
</feature>
<dbReference type="InterPro" id="IPR006685">
    <property type="entry name" value="MscS_channel_2nd"/>
</dbReference>
<evidence type="ECO:0000256" key="2">
    <source>
        <dbReference type="ARBA" id="ARBA00022692"/>
    </source>
</evidence>
<feature type="transmembrane region" description="Helical" evidence="6">
    <location>
        <begin position="156"/>
        <end position="174"/>
    </location>
</feature>
<sequence>MGRGTVSEDEHLQLIGPHAALHEDLSGVIRKDWQHKMKVRLARNAWILFIAAFISHPILLALFHMYGPPSGLGSLITDSSEARSSSVSMLLSIPLAAAFFYAAAHQVISNSPFFDNSIGTPPEVFKMIVILALSMCRKALKGLVSPQGSWLLDHSFFLILVIGLNIWFAVLDRLTSLLESMGRSEVSIMQAKPAKKMYEIMQAVGVTRTGQPEKDMLFSFEGDGQDCCSPRQLPDAKVDTSDSDSDNAEEPVSTFAPRGAMKCLAEIWSLYSLFAKVVAIACVGAYFLEMETTSHAILATLGLSTFGAGAIAALQFGPAAASILRIAIYRPYFVGDIVSVNGNMATTGFVEAITIGGLVIRNFEMKQTWIPHSTVEQATIQNWTRRPTKTVLIDLALNSNCDVSVVKELVKFGKQWIENSNQVLQTGYKKCVVKSISTGYGIQIIFFPAIGVSHKGIRQAFLFDFMKEAHRLRVTLVPVGFTFNFDKQ</sequence>
<evidence type="ECO:0000313" key="9">
    <source>
        <dbReference type="Proteomes" id="UP001189429"/>
    </source>
</evidence>